<evidence type="ECO:0000256" key="1">
    <source>
        <dbReference type="SAM" id="MobiDB-lite"/>
    </source>
</evidence>
<protein>
    <submittedName>
        <fullName evidence="2">Tetratricopeptide repeat family protein</fullName>
    </submittedName>
</protein>
<proteinExistence type="predicted"/>
<dbReference type="Proteomes" id="UP000006265">
    <property type="component" value="Unassembled WGS sequence"/>
</dbReference>
<evidence type="ECO:0000313" key="2">
    <source>
        <dbReference type="EMBL" id="EKF24694.1"/>
    </source>
</evidence>
<name>K5BKD9_MYCHD</name>
<dbReference type="OrthoDB" id="4522719at2"/>
<sequence length="210" mass="23172">MVINGGGDNMRGVSGRAVAEEGNPGDQHRRTVERLRSAIASEPHNPELLIRYAELLYSLADYAAAGQAVYSALGIVPVDERAMKLYARVLFSQGRLGEAVAMAEMAANAYARSADAQFLYAWMLAACRRDAAAVWAIDRAIRCNRNVVDYWLLRAELSIGSSVRPERYRTMKLYCGWIPTTVGQRTIWRSVGRSSSGSPRPFTGWCGHIS</sequence>
<evidence type="ECO:0000313" key="3">
    <source>
        <dbReference type="Proteomes" id="UP000006265"/>
    </source>
</evidence>
<organism evidence="2 3">
    <name type="scientific">Mycolicibacterium hassiacum (strain DSM 44199 / CIP 105218 / JCM 12690 / 3849)</name>
    <name type="common">Mycobacterium hassiacum</name>
    <dbReference type="NCBI Taxonomy" id="1122247"/>
    <lineage>
        <taxon>Bacteria</taxon>
        <taxon>Bacillati</taxon>
        <taxon>Actinomycetota</taxon>
        <taxon>Actinomycetes</taxon>
        <taxon>Mycobacteriales</taxon>
        <taxon>Mycobacteriaceae</taxon>
        <taxon>Mycolicibacterium</taxon>
    </lineage>
</organism>
<dbReference type="Pfam" id="PF14559">
    <property type="entry name" value="TPR_19"/>
    <property type="match status" value="1"/>
</dbReference>
<gene>
    <name evidence="2" type="ORF">C731_1327</name>
</gene>
<comment type="caution">
    <text evidence="2">The sequence shown here is derived from an EMBL/GenBank/DDBJ whole genome shotgun (WGS) entry which is preliminary data.</text>
</comment>
<dbReference type="EMBL" id="AMRA01000034">
    <property type="protein sequence ID" value="EKF24694.1"/>
    <property type="molecule type" value="Genomic_DNA"/>
</dbReference>
<feature type="region of interest" description="Disordered" evidence="1">
    <location>
        <begin position="1"/>
        <end position="30"/>
    </location>
</feature>
<dbReference type="eggNOG" id="COG0457">
    <property type="taxonomic scope" value="Bacteria"/>
</dbReference>
<dbReference type="RefSeq" id="WP_005625837.1">
    <property type="nucleotide sequence ID" value="NZ_AMRA01000034.1"/>
</dbReference>
<accession>K5BKD9</accession>
<keyword evidence="3" id="KW-1185">Reference proteome</keyword>
<dbReference type="SUPFAM" id="SSF48452">
    <property type="entry name" value="TPR-like"/>
    <property type="match status" value="1"/>
</dbReference>
<dbReference type="InterPro" id="IPR011990">
    <property type="entry name" value="TPR-like_helical_dom_sf"/>
</dbReference>
<dbReference type="AlphaFoldDB" id="K5BKD9"/>
<dbReference type="Gene3D" id="1.25.40.10">
    <property type="entry name" value="Tetratricopeptide repeat domain"/>
    <property type="match status" value="1"/>
</dbReference>
<reference evidence="2 3" key="1">
    <citation type="journal article" date="2012" name="J. Bacteriol.">
        <title>Genome sequence of Mycobacterium hassiacum DSM 44199, a rare source of heat-stable mycobacterial proteins.</title>
        <authorList>
            <person name="Tiago I."/>
            <person name="Maranha A."/>
            <person name="Mendes V."/>
            <person name="Alarico S."/>
            <person name="Moynihan P.J."/>
            <person name="Clarke A.J."/>
            <person name="Macedo-Ribeiro S."/>
            <person name="Pereira P.J."/>
            <person name="Empadinhas N."/>
        </authorList>
    </citation>
    <scope>NUCLEOTIDE SEQUENCE [LARGE SCALE GENOMIC DNA]</scope>
    <source>
        <strain evidence="3">DSM 44199 / CIP 105218 / JCM 12690 / 3849</strain>
    </source>
</reference>